<dbReference type="Pfam" id="PF01171">
    <property type="entry name" value="ATP_bind_3"/>
    <property type="match status" value="1"/>
</dbReference>
<evidence type="ECO:0000256" key="3">
    <source>
        <dbReference type="ARBA" id="ARBA00022694"/>
    </source>
</evidence>
<comment type="domain">
    <text evidence="7">The N-terminal region contains the highly conserved SGGXDS motif, predicted to be a P-loop motif involved in ATP binding.</text>
</comment>
<dbReference type="AlphaFoldDB" id="A0AAU8JAR8"/>
<evidence type="ECO:0000256" key="1">
    <source>
        <dbReference type="ARBA" id="ARBA00022490"/>
    </source>
</evidence>
<dbReference type="SUPFAM" id="SSF82829">
    <property type="entry name" value="MesJ substrate recognition domain-like"/>
    <property type="match status" value="1"/>
</dbReference>
<name>A0AAU8JAR8_9CYAN</name>
<dbReference type="InterPro" id="IPR012795">
    <property type="entry name" value="tRNA_Ile_lys_synt_N"/>
</dbReference>
<evidence type="ECO:0000256" key="7">
    <source>
        <dbReference type="HAMAP-Rule" id="MF_01161"/>
    </source>
</evidence>
<keyword evidence="5 7" id="KW-0067">ATP-binding</keyword>
<comment type="similarity">
    <text evidence="7">Belongs to the tRNA(Ile)-lysidine synthase family.</text>
</comment>
<dbReference type="PANTHER" id="PTHR43033:SF1">
    <property type="entry name" value="TRNA(ILE)-LYSIDINE SYNTHASE-RELATED"/>
    <property type="match status" value="1"/>
</dbReference>
<dbReference type="Gene3D" id="1.20.59.20">
    <property type="match status" value="1"/>
</dbReference>
<dbReference type="EC" id="6.3.4.19" evidence="7"/>
<evidence type="ECO:0000259" key="8">
    <source>
        <dbReference type="Pfam" id="PF01171"/>
    </source>
</evidence>
<sequence>MLNPSNHFAWTPLHSKIHQTLRQRQLLLPNDRILIAVSGGQDSLCLAKLLLDLRRKWHWQLAIAHCDHGWRPDSKANAEYVAQLAHSWDLPFHLVTAENLADHSEASARQWRYQVLEAIATEHNYGTIVLGHTQSDRAETLLFNLMRGTGADGLQALTWQRQLTDKIKLVRPLLEVTRSQTGEFCSGAAIFIWEDATNQDLKYARNRIRKELIPYLCTHFNPQVEQQIAQTAELLRAEVEYLEVIACELLQQCLPQNQQKVNSNPEKNMVNRRILFTAPLAIQRRMMRRWLQKVLPANPNFEQIEKLIQLIGSSNGSQTDPFPGGAIARVEGDWIILDQSTTKN</sequence>
<dbReference type="Gene3D" id="3.40.50.620">
    <property type="entry name" value="HUPs"/>
    <property type="match status" value="1"/>
</dbReference>
<dbReference type="GO" id="GO:0032267">
    <property type="term" value="F:tRNA(Ile)-lysidine synthase activity"/>
    <property type="evidence" value="ECO:0007669"/>
    <property type="project" value="UniProtKB-EC"/>
</dbReference>
<reference evidence="10" key="1">
    <citation type="submission" date="2024-07" db="EMBL/GenBank/DDBJ databases">
        <authorList>
            <person name="Kim Y.J."/>
            <person name="Jeong J.Y."/>
        </authorList>
    </citation>
    <scope>NUCLEOTIDE SEQUENCE</scope>
    <source>
        <strain evidence="10">GIHE-MW2</strain>
    </source>
</reference>
<comment type="function">
    <text evidence="7">Ligates lysine onto the cytidine present at position 34 of the AUA codon-specific tRNA(Ile) that contains the anticodon CAU, in an ATP-dependent manner. Cytidine is converted to lysidine, thus changing the amino acid specificity of the tRNA from methionine to isoleucine.</text>
</comment>
<accession>A0AAU8JAR8</accession>
<feature type="domain" description="tRNA(Ile)-lysidine synthase substrate-binding" evidence="9">
    <location>
        <begin position="276"/>
        <end position="329"/>
    </location>
</feature>
<organism evidence="10">
    <name type="scientific">Planktothricoides raciborskii GIHE-MW2</name>
    <dbReference type="NCBI Taxonomy" id="2792601"/>
    <lineage>
        <taxon>Bacteria</taxon>
        <taxon>Bacillati</taxon>
        <taxon>Cyanobacteriota</taxon>
        <taxon>Cyanophyceae</taxon>
        <taxon>Oscillatoriophycideae</taxon>
        <taxon>Oscillatoriales</taxon>
        <taxon>Oscillatoriaceae</taxon>
        <taxon>Planktothricoides</taxon>
    </lineage>
</organism>
<dbReference type="CDD" id="cd01992">
    <property type="entry name" value="TilS_N"/>
    <property type="match status" value="1"/>
</dbReference>
<dbReference type="GO" id="GO:0005524">
    <property type="term" value="F:ATP binding"/>
    <property type="evidence" value="ECO:0007669"/>
    <property type="project" value="UniProtKB-UniRule"/>
</dbReference>
<dbReference type="GO" id="GO:0005737">
    <property type="term" value="C:cytoplasm"/>
    <property type="evidence" value="ECO:0007669"/>
    <property type="project" value="UniProtKB-SubCell"/>
</dbReference>
<keyword evidence="4 7" id="KW-0547">Nucleotide-binding</keyword>
<comment type="subcellular location">
    <subcellularLocation>
        <location evidence="7">Cytoplasm</location>
    </subcellularLocation>
</comment>
<dbReference type="InterPro" id="IPR014729">
    <property type="entry name" value="Rossmann-like_a/b/a_fold"/>
</dbReference>
<keyword evidence="3 7" id="KW-0819">tRNA processing</keyword>
<evidence type="ECO:0000256" key="5">
    <source>
        <dbReference type="ARBA" id="ARBA00022840"/>
    </source>
</evidence>
<evidence type="ECO:0000259" key="9">
    <source>
        <dbReference type="Pfam" id="PF09179"/>
    </source>
</evidence>
<dbReference type="NCBIfam" id="TIGR02432">
    <property type="entry name" value="lysidine_TilS_N"/>
    <property type="match status" value="1"/>
</dbReference>
<dbReference type="InterPro" id="IPR012094">
    <property type="entry name" value="tRNA_Ile_lys_synt"/>
</dbReference>
<dbReference type="EMBL" id="CP159837">
    <property type="protein sequence ID" value="XCM35829.1"/>
    <property type="molecule type" value="Genomic_DNA"/>
</dbReference>
<evidence type="ECO:0000313" key="10">
    <source>
        <dbReference type="EMBL" id="XCM35829.1"/>
    </source>
</evidence>
<dbReference type="SUPFAM" id="SSF52402">
    <property type="entry name" value="Adenine nucleotide alpha hydrolases-like"/>
    <property type="match status" value="1"/>
</dbReference>
<dbReference type="InterPro" id="IPR011063">
    <property type="entry name" value="TilS/TtcA_N"/>
</dbReference>
<feature type="domain" description="tRNA(Ile)-lysidine/2-thiocytidine synthase N-terminal" evidence="8">
    <location>
        <begin position="33"/>
        <end position="211"/>
    </location>
</feature>
<protein>
    <recommendedName>
        <fullName evidence="7">tRNA(Ile)-lysidine synthase</fullName>
        <ecNumber evidence="7">6.3.4.19</ecNumber>
    </recommendedName>
    <alternativeName>
        <fullName evidence="7">tRNA(Ile)-2-lysyl-cytidine synthase</fullName>
    </alternativeName>
    <alternativeName>
        <fullName evidence="7">tRNA(Ile)-lysidine synthetase</fullName>
    </alternativeName>
</protein>
<evidence type="ECO:0000256" key="6">
    <source>
        <dbReference type="ARBA" id="ARBA00048539"/>
    </source>
</evidence>
<comment type="catalytic activity">
    <reaction evidence="6 7">
        <text>cytidine(34) in tRNA(Ile2) + L-lysine + ATP = lysidine(34) in tRNA(Ile2) + AMP + diphosphate + H(+)</text>
        <dbReference type="Rhea" id="RHEA:43744"/>
        <dbReference type="Rhea" id="RHEA-COMP:10625"/>
        <dbReference type="Rhea" id="RHEA-COMP:10670"/>
        <dbReference type="ChEBI" id="CHEBI:15378"/>
        <dbReference type="ChEBI" id="CHEBI:30616"/>
        <dbReference type="ChEBI" id="CHEBI:32551"/>
        <dbReference type="ChEBI" id="CHEBI:33019"/>
        <dbReference type="ChEBI" id="CHEBI:82748"/>
        <dbReference type="ChEBI" id="CHEBI:83665"/>
        <dbReference type="ChEBI" id="CHEBI:456215"/>
        <dbReference type="EC" id="6.3.4.19"/>
    </reaction>
</comment>
<evidence type="ECO:0000256" key="4">
    <source>
        <dbReference type="ARBA" id="ARBA00022741"/>
    </source>
</evidence>
<keyword evidence="2 7" id="KW-0436">Ligase</keyword>
<dbReference type="InterPro" id="IPR015262">
    <property type="entry name" value="tRNA_Ile_lys_synt_subst-bd"/>
</dbReference>
<keyword evidence="1 7" id="KW-0963">Cytoplasm</keyword>
<feature type="binding site" evidence="7">
    <location>
        <begin position="38"/>
        <end position="43"/>
    </location>
    <ligand>
        <name>ATP</name>
        <dbReference type="ChEBI" id="CHEBI:30616"/>
    </ligand>
</feature>
<dbReference type="GO" id="GO:0006400">
    <property type="term" value="P:tRNA modification"/>
    <property type="evidence" value="ECO:0007669"/>
    <property type="project" value="UniProtKB-UniRule"/>
</dbReference>
<dbReference type="HAMAP" id="MF_01161">
    <property type="entry name" value="tRNA_Ile_lys_synt"/>
    <property type="match status" value="1"/>
</dbReference>
<proteinExistence type="inferred from homology"/>
<evidence type="ECO:0000256" key="2">
    <source>
        <dbReference type="ARBA" id="ARBA00022598"/>
    </source>
</evidence>
<gene>
    <name evidence="7 10" type="primary">tilS</name>
    <name evidence="10" type="ORF">ABWT76_004537</name>
</gene>
<dbReference type="Pfam" id="PF09179">
    <property type="entry name" value="TilS"/>
    <property type="match status" value="1"/>
</dbReference>
<dbReference type="PANTHER" id="PTHR43033">
    <property type="entry name" value="TRNA(ILE)-LYSIDINE SYNTHASE-RELATED"/>
    <property type="match status" value="1"/>
</dbReference>
<dbReference type="RefSeq" id="WP_054466045.1">
    <property type="nucleotide sequence ID" value="NZ_CP159837.1"/>
</dbReference>